<accession>T0ML99</accession>
<evidence type="ECO:0000313" key="2">
    <source>
        <dbReference type="Proteomes" id="UP000053780"/>
    </source>
</evidence>
<gene>
    <name evidence="1" type="ORF">NAPIS_ORF00639</name>
</gene>
<dbReference type="Proteomes" id="UP000053780">
    <property type="component" value="Unassembled WGS sequence"/>
</dbReference>
<dbReference type="EMBL" id="KE647090">
    <property type="protein sequence ID" value="EQB61790.1"/>
    <property type="molecule type" value="Genomic_DNA"/>
</dbReference>
<dbReference type="VEuPathDB" id="MicrosporidiaDB:NAPIS_ORF00639"/>
<protein>
    <submittedName>
        <fullName evidence="1">Uncharacterized protein</fullName>
    </submittedName>
</protein>
<organism evidence="1 2">
    <name type="scientific">Vairimorpha apis BRL 01</name>
    <dbReference type="NCBI Taxonomy" id="1037528"/>
    <lineage>
        <taxon>Eukaryota</taxon>
        <taxon>Fungi</taxon>
        <taxon>Fungi incertae sedis</taxon>
        <taxon>Microsporidia</taxon>
        <taxon>Nosematidae</taxon>
        <taxon>Vairimorpha</taxon>
    </lineage>
</organism>
<name>T0ML99_9MICR</name>
<sequence>MNKVDEIIEKCKDKYYISKNKSFLREYFNKKENIEFLINEMNSKRNYTILNILERINFSFESVVPSFDSKNNKFLTYYMYSSIFWMYKKNYISCDKFDDIKLSFQKMKNFAKMFEDTENHYIMYNIEKDRKIQKQIKDDFNAKNNSSVVIQREEIPKMVFFLNVDNIFDFSNYTEYDFEYARDVISDIKHDFSKLININNTNIHYIRNKYQNTMNLYTKIDRRLNRRLSKLYNDILQNKKHNIDVKLVSKCSILQLVSEITFFRFDTVNIEDLYTVKDKNDYENIFKPFEGMRIVVFEDKNRKIEWKEKLWYLDAKYFHLFNTINKKATVI</sequence>
<keyword evidence="2" id="KW-1185">Reference proteome</keyword>
<evidence type="ECO:0000313" key="1">
    <source>
        <dbReference type="EMBL" id="EQB61790.1"/>
    </source>
</evidence>
<proteinExistence type="predicted"/>
<dbReference type="AlphaFoldDB" id="T0ML99"/>
<reference evidence="1 2" key="1">
    <citation type="journal article" date="2013" name="BMC Genomics">
        <title>Genome sequencing and comparative genomics of honey bee microsporidia, Nosema apis reveal novel insights into host-parasite interactions.</title>
        <authorList>
            <person name="Chen Yp."/>
            <person name="Pettis J.S."/>
            <person name="Zhao Y."/>
            <person name="Liu X."/>
            <person name="Tallon L.J."/>
            <person name="Sadzewicz L.D."/>
            <person name="Li R."/>
            <person name="Zheng H."/>
            <person name="Huang S."/>
            <person name="Zhang X."/>
            <person name="Hamilton M.C."/>
            <person name="Pernal S.F."/>
            <person name="Melathopoulos A.P."/>
            <person name="Yan X."/>
            <person name="Evans J.D."/>
        </authorList>
    </citation>
    <scope>NUCLEOTIDE SEQUENCE [LARGE SCALE GENOMIC DNA]</scope>
    <source>
        <strain evidence="1 2">BRL 01</strain>
    </source>
</reference>
<dbReference type="OrthoDB" id="2193421at2759"/>
<dbReference type="HOGENOM" id="CLU_717843_0_0_1"/>